<keyword evidence="2" id="KW-1185">Reference proteome</keyword>
<dbReference type="AlphaFoldDB" id="A0A9P6CPS4"/>
<protein>
    <submittedName>
        <fullName evidence="1">Uncharacterized protein</fullName>
    </submittedName>
</protein>
<comment type="caution">
    <text evidence="1">The sequence shown here is derived from an EMBL/GenBank/DDBJ whole genome shotgun (WGS) entry which is preliminary data.</text>
</comment>
<organism evidence="1 2">
    <name type="scientific">Pholiota conissans</name>
    <dbReference type="NCBI Taxonomy" id="109636"/>
    <lineage>
        <taxon>Eukaryota</taxon>
        <taxon>Fungi</taxon>
        <taxon>Dikarya</taxon>
        <taxon>Basidiomycota</taxon>
        <taxon>Agaricomycotina</taxon>
        <taxon>Agaricomycetes</taxon>
        <taxon>Agaricomycetidae</taxon>
        <taxon>Agaricales</taxon>
        <taxon>Agaricineae</taxon>
        <taxon>Strophariaceae</taxon>
        <taxon>Pholiota</taxon>
    </lineage>
</organism>
<evidence type="ECO:0000313" key="1">
    <source>
        <dbReference type="EMBL" id="KAF9474277.1"/>
    </source>
</evidence>
<sequence length="50" mass="5645">MQPYEIMHVDSSARCGDVSWRQMAPMSAASIRIHDDHLQRDDSSKGIDSI</sequence>
<dbReference type="Proteomes" id="UP000807469">
    <property type="component" value="Unassembled WGS sequence"/>
</dbReference>
<proteinExistence type="predicted"/>
<reference evidence="1" key="1">
    <citation type="submission" date="2020-11" db="EMBL/GenBank/DDBJ databases">
        <authorList>
            <consortium name="DOE Joint Genome Institute"/>
            <person name="Ahrendt S."/>
            <person name="Riley R."/>
            <person name="Andreopoulos W."/>
            <person name="Labutti K."/>
            <person name="Pangilinan J."/>
            <person name="Ruiz-Duenas F.J."/>
            <person name="Barrasa J.M."/>
            <person name="Sanchez-Garcia M."/>
            <person name="Camarero S."/>
            <person name="Miyauchi S."/>
            <person name="Serrano A."/>
            <person name="Linde D."/>
            <person name="Babiker R."/>
            <person name="Drula E."/>
            <person name="Ayuso-Fernandez I."/>
            <person name="Pacheco R."/>
            <person name="Padilla G."/>
            <person name="Ferreira P."/>
            <person name="Barriuso J."/>
            <person name="Kellner H."/>
            <person name="Castanera R."/>
            <person name="Alfaro M."/>
            <person name="Ramirez L."/>
            <person name="Pisabarro A.G."/>
            <person name="Kuo A."/>
            <person name="Tritt A."/>
            <person name="Lipzen A."/>
            <person name="He G."/>
            <person name="Yan M."/>
            <person name="Ng V."/>
            <person name="Cullen D."/>
            <person name="Martin F."/>
            <person name="Rosso M.-N."/>
            <person name="Henrissat B."/>
            <person name="Hibbett D."/>
            <person name="Martinez A.T."/>
            <person name="Grigoriev I.V."/>
        </authorList>
    </citation>
    <scope>NUCLEOTIDE SEQUENCE</scope>
    <source>
        <strain evidence="1">CIRM-BRFM 674</strain>
    </source>
</reference>
<name>A0A9P6CPS4_9AGAR</name>
<gene>
    <name evidence="1" type="ORF">BDN70DRAFT_884980</name>
</gene>
<evidence type="ECO:0000313" key="2">
    <source>
        <dbReference type="Proteomes" id="UP000807469"/>
    </source>
</evidence>
<accession>A0A9P6CPS4</accession>
<feature type="non-terminal residue" evidence="1">
    <location>
        <position position="50"/>
    </location>
</feature>
<dbReference type="EMBL" id="MU155387">
    <property type="protein sequence ID" value="KAF9474277.1"/>
    <property type="molecule type" value="Genomic_DNA"/>
</dbReference>